<dbReference type="AlphaFoldDB" id="A0A151AFQ5"/>
<proteinExistence type="inferred from homology"/>
<evidence type="ECO:0000256" key="5">
    <source>
        <dbReference type="ARBA" id="ARBA00023136"/>
    </source>
</evidence>
<keyword evidence="5 6" id="KW-0472">Membrane</keyword>
<dbReference type="PANTHER" id="PTHR21716:SF4">
    <property type="entry name" value="TRANSMEMBRANE PROTEIN 245"/>
    <property type="match status" value="1"/>
</dbReference>
<evidence type="ECO:0000256" key="1">
    <source>
        <dbReference type="ARBA" id="ARBA00004141"/>
    </source>
</evidence>
<comment type="subcellular location">
    <subcellularLocation>
        <location evidence="1">Membrane</location>
        <topology evidence="1">Multi-pass membrane protein</topology>
    </subcellularLocation>
</comment>
<keyword evidence="4 6" id="KW-1133">Transmembrane helix</keyword>
<feature type="transmembrane region" description="Helical" evidence="6">
    <location>
        <begin position="194"/>
        <end position="217"/>
    </location>
</feature>
<gene>
    <name evidence="7" type="ORF">HAPAU_15860</name>
</gene>
<feature type="transmembrane region" description="Helical" evidence="6">
    <location>
        <begin position="223"/>
        <end position="246"/>
    </location>
</feature>
<dbReference type="RefSeq" id="WP_066381958.1">
    <property type="nucleotide sequence ID" value="NZ_LTAZ01000004.1"/>
</dbReference>
<organism evidence="7 8">
    <name type="scientific">Halalkalicoccus paucihalophilus</name>
    <dbReference type="NCBI Taxonomy" id="1008153"/>
    <lineage>
        <taxon>Archaea</taxon>
        <taxon>Methanobacteriati</taxon>
        <taxon>Methanobacteriota</taxon>
        <taxon>Stenosarchaea group</taxon>
        <taxon>Halobacteria</taxon>
        <taxon>Halobacteriales</taxon>
        <taxon>Halococcaceae</taxon>
        <taxon>Halalkalicoccus</taxon>
    </lineage>
</organism>
<comment type="caution">
    <text evidence="7">The sequence shown here is derived from an EMBL/GenBank/DDBJ whole genome shotgun (WGS) entry which is preliminary data.</text>
</comment>
<dbReference type="Pfam" id="PF01594">
    <property type="entry name" value="AI-2E_transport"/>
    <property type="match status" value="1"/>
</dbReference>
<keyword evidence="3 6" id="KW-0812">Transmembrane</keyword>
<dbReference type="InterPro" id="IPR002549">
    <property type="entry name" value="AI-2E-like"/>
</dbReference>
<dbReference type="PATRIC" id="fig|1008153.3.peg.1607"/>
<sequence>MNIRRGFLLGLIVLLLAVSFAMIQPFLQYVMLALLLAFVLYPLQRRLESRLSEGIAALVLIVGAVIAFFVPFVVIGATVAGDAMALAQQLQNGGFSGFGVSQVEALIQQYAGVQIDLASRLSGYAQSAARTLAGGVPGAVSALTHVLVGLGLLVFVLFFLLKDGEKLYRWVRTVTPLPETVQDDLYTSLNDITWAVLLGHVLVATVQGGIAGLGLIVTGIPNAVFWTFIMIVLSLIPIVGSILIWGPAAIYLVTSGRTVAGAALIVWGMIVVNATDDFLRPILVDRHANLNPSVIIVGVIGGVYLIGFMGLFIGPILVGALKVVLEIFDEHYEAL</sequence>
<feature type="transmembrane region" description="Helical" evidence="6">
    <location>
        <begin position="142"/>
        <end position="161"/>
    </location>
</feature>
<dbReference type="OrthoDB" id="137390at2157"/>
<evidence type="ECO:0000256" key="2">
    <source>
        <dbReference type="ARBA" id="ARBA00009773"/>
    </source>
</evidence>
<evidence type="ECO:0000313" key="8">
    <source>
        <dbReference type="Proteomes" id="UP000075321"/>
    </source>
</evidence>
<dbReference type="Proteomes" id="UP000075321">
    <property type="component" value="Unassembled WGS sequence"/>
</dbReference>
<evidence type="ECO:0000256" key="4">
    <source>
        <dbReference type="ARBA" id="ARBA00022989"/>
    </source>
</evidence>
<protein>
    <submittedName>
        <fullName evidence="7">Putative inner membrane protein</fullName>
    </submittedName>
</protein>
<comment type="similarity">
    <text evidence="2">Belongs to the autoinducer-2 exporter (AI-2E) (TC 2.A.86) family.</text>
</comment>
<feature type="transmembrane region" description="Helical" evidence="6">
    <location>
        <begin position="258"/>
        <end position="275"/>
    </location>
</feature>
<reference evidence="7 8" key="1">
    <citation type="submission" date="2016-02" db="EMBL/GenBank/DDBJ databases">
        <title>Genome sequence of Halalkalicoccus paucihalophilus DSM 24557.</title>
        <authorList>
            <person name="Poehlein A."/>
            <person name="Daniel R."/>
        </authorList>
    </citation>
    <scope>NUCLEOTIDE SEQUENCE [LARGE SCALE GENOMIC DNA]</scope>
    <source>
        <strain evidence="7 8">DSM 24557</strain>
    </source>
</reference>
<dbReference type="PANTHER" id="PTHR21716">
    <property type="entry name" value="TRANSMEMBRANE PROTEIN"/>
    <property type="match status" value="1"/>
</dbReference>
<name>A0A151AFQ5_9EURY</name>
<feature type="transmembrane region" description="Helical" evidence="6">
    <location>
        <begin position="295"/>
        <end position="318"/>
    </location>
</feature>
<dbReference type="EMBL" id="LTAZ01000004">
    <property type="protein sequence ID" value="KYH26488.1"/>
    <property type="molecule type" value="Genomic_DNA"/>
</dbReference>
<keyword evidence="8" id="KW-1185">Reference proteome</keyword>
<evidence type="ECO:0000313" key="7">
    <source>
        <dbReference type="EMBL" id="KYH26488.1"/>
    </source>
</evidence>
<feature type="transmembrane region" description="Helical" evidence="6">
    <location>
        <begin position="27"/>
        <end position="43"/>
    </location>
</feature>
<accession>A0A151AFQ5</accession>
<evidence type="ECO:0000256" key="6">
    <source>
        <dbReference type="SAM" id="Phobius"/>
    </source>
</evidence>
<dbReference type="GO" id="GO:0016020">
    <property type="term" value="C:membrane"/>
    <property type="evidence" value="ECO:0007669"/>
    <property type="project" value="UniProtKB-SubCell"/>
</dbReference>
<feature type="transmembrane region" description="Helical" evidence="6">
    <location>
        <begin position="55"/>
        <end position="80"/>
    </location>
</feature>
<evidence type="ECO:0000256" key="3">
    <source>
        <dbReference type="ARBA" id="ARBA00022692"/>
    </source>
</evidence>